<organism evidence="5 6">
    <name type="scientific">Paracholeplasma vituli</name>
    <dbReference type="NCBI Taxonomy" id="69473"/>
    <lineage>
        <taxon>Bacteria</taxon>
        <taxon>Bacillati</taxon>
        <taxon>Mycoplasmatota</taxon>
        <taxon>Mollicutes</taxon>
        <taxon>Acholeplasmatales</taxon>
        <taxon>Acholeplasmataceae</taxon>
        <taxon>Paracholeplasma</taxon>
    </lineage>
</organism>
<gene>
    <name evidence="5" type="ORF">N7603_01165</name>
</gene>
<dbReference type="PANTHER" id="PTHR42756">
    <property type="entry name" value="TRANSCRIPTIONAL REGULATOR, MARR"/>
    <property type="match status" value="1"/>
</dbReference>
<dbReference type="InterPro" id="IPR036390">
    <property type="entry name" value="WH_DNA-bd_sf"/>
</dbReference>
<reference evidence="6" key="1">
    <citation type="submission" date="2023-07" db="EMBL/GenBank/DDBJ databases">
        <title>Novel Mycoplasma species identified in domestic and wild animals.</title>
        <authorList>
            <person name="Volokhov D.V."/>
            <person name="Furtak V.A."/>
            <person name="Zagorodnyaya T.A."/>
        </authorList>
    </citation>
    <scope>NUCLEOTIDE SEQUENCE [LARGE SCALE GENOMIC DNA]</scope>
    <source>
        <strain evidence="6">92-19</strain>
    </source>
</reference>
<dbReference type="InterPro" id="IPR036388">
    <property type="entry name" value="WH-like_DNA-bd_sf"/>
</dbReference>
<dbReference type="InterPro" id="IPR000835">
    <property type="entry name" value="HTH_MarR-typ"/>
</dbReference>
<evidence type="ECO:0000259" key="4">
    <source>
        <dbReference type="PROSITE" id="PS50995"/>
    </source>
</evidence>
<dbReference type="SUPFAM" id="SSF46785">
    <property type="entry name" value="Winged helix' DNA-binding domain"/>
    <property type="match status" value="1"/>
</dbReference>
<dbReference type="PROSITE" id="PS50995">
    <property type="entry name" value="HTH_MARR_2"/>
    <property type="match status" value="1"/>
</dbReference>
<comment type="caution">
    <text evidence="5">The sequence shown here is derived from an EMBL/GenBank/DDBJ whole genome shotgun (WGS) entry which is preliminary data.</text>
</comment>
<accession>A0ABT2PTI2</accession>
<keyword evidence="2" id="KW-0238">DNA-binding</keyword>
<dbReference type="PANTHER" id="PTHR42756:SF1">
    <property type="entry name" value="TRANSCRIPTIONAL REPRESSOR OF EMRAB OPERON"/>
    <property type="match status" value="1"/>
</dbReference>
<evidence type="ECO:0000256" key="1">
    <source>
        <dbReference type="ARBA" id="ARBA00023015"/>
    </source>
</evidence>
<keyword evidence="6" id="KW-1185">Reference proteome</keyword>
<keyword evidence="1" id="KW-0805">Transcription regulation</keyword>
<evidence type="ECO:0000313" key="6">
    <source>
        <dbReference type="Proteomes" id="UP001209076"/>
    </source>
</evidence>
<protein>
    <submittedName>
        <fullName evidence="5">MarR family transcriptional regulator</fullName>
    </submittedName>
</protein>
<proteinExistence type="predicted"/>
<dbReference type="Gene3D" id="1.10.10.10">
    <property type="entry name" value="Winged helix-like DNA-binding domain superfamily/Winged helix DNA-binding domain"/>
    <property type="match status" value="1"/>
</dbReference>
<dbReference type="Pfam" id="PF01047">
    <property type="entry name" value="MarR"/>
    <property type="match status" value="1"/>
</dbReference>
<feature type="domain" description="HTH marR-type" evidence="4">
    <location>
        <begin position="1"/>
        <end position="106"/>
    </location>
</feature>
<dbReference type="EMBL" id="JAOEGN010000002">
    <property type="protein sequence ID" value="MCU0104260.1"/>
    <property type="molecule type" value="Genomic_DNA"/>
</dbReference>
<evidence type="ECO:0000256" key="2">
    <source>
        <dbReference type="ARBA" id="ARBA00023125"/>
    </source>
</evidence>
<name>A0ABT2PTI2_9MOLU</name>
<dbReference type="Proteomes" id="UP001209076">
    <property type="component" value="Unassembled WGS sequence"/>
</dbReference>
<keyword evidence="3" id="KW-0804">Transcription</keyword>
<sequence length="118" mass="13357">MNVSEFGTLEALYHKGALTVQQIIDKVLIANSSMTYVLDNLTKRGLITRTKDPLDKRIFKVELTPEGKAFMDQIYPQHEANMKTVLSILSKEEQQSLQSLLKILGLSAKNFKCTKENI</sequence>
<dbReference type="SMART" id="SM00347">
    <property type="entry name" value="HTH_MARR"/>
    <property type="match status" value="1"/>
</dbReference>
<dbReference type="PRINTS" id="PR00598">
    <property type="entry name" value="HTHMARR"/>
</dbReference>
<evidence type="ECO:0000256" key="3">
    <source>
        <dbReference type="ARBA" id="ARBA00023163"/>
    </source>
</evidence>
<evidence type="ECO:0000313" key="5">
    <source>
        <dbReference type="EMBL" id="MCU0104260.1"/>
    </source>
</evidence>